<name>A0A0J8U1R2_COCIT</name>
<feature type="compositionally biased region" description="Basic and acidic residues" evidence="1">
    <location>
        <begin position="61"/>
        <end position="85"/>
    </location>
</feature>
<dbReference type="EMBL" id="DS268124">
    <property type="protein sequence ID" value="KMU80407.1"/>
    <property type="molecule type" value="Genomic_DNA"/>
</dbReference>
<proteinExistence type="predicted"/>
<evidence type="ECO:0000256" key="1">
    <source>
        <dbReference type="SAM" id="MobiDB-lite"/>
    </source>
</evidence>
<feature type="compositionally biased region" description="Basic residues" evidence="1">
    <location>
        <begin position="1"/>
        <end position="11"/>
    </location>
</feature>
<protein>
    <submittedName>
        <fullName evidence="2">Uncharacterized protein</fullName>
    </submittedName>
</protein>
<evidence type="ECO:0000313" key="2">
    <source>
        <dbReference type="EMBL" id="KMU80407.1"/>
    </source>
</evidence>
<dbReference type="AlphaFoldDB" id="A0A0J8U1R2"/>
<sequence>MGFSMHLRKERSKGERGDEECAGAGLEQEPAHDDGDDILDEECGEVENESQRGNGVSMLEQMKELGGEDSNNKKGERKGRDRRTEGIFIAQDQCLLATEPIS</sequence>
<reference evidence="3" key="1">
    <citation type="journal article" date="2010" name="Genome Res.">
        <title>Population genomic sequencing of Coccidioides fungi reveals recent hybridization and transposon control.</title>
        <authorList>
            <person name="Neafsey D.E."/>
            <person name="Barker B.M."/>
            <person name="Sharpton T.J."/>
            <person name="Stajich J.E."/>
            <person name="Park D.J."/>
            <person name="Whiston E."/>
            <person name="Hung C.-Y."/>
            <person name="McMahan C."/>
            <person name="White J."/>
            <person name="Sykes S."/>
            <person name="Heiman D."/>
            <person name="Young S."/>
            <person name="Zeng Q."/>
            <person name="Abouelleil A."/>
            <person name="Aftuck L."/>
            <person name="Bessette D."/>
            <person name="Brown A."/>
            <person name="FitzGerald M."/>
            <person name="Lui A."/>
            <person name="Macdonald J.P."/>
            <person name="Priest M."/>
            <person name="Orbach M.J."/>
            <person name="Galgiani J.N."/>
            <person name="Kirkland T.N."/>
            <person name="Cole G.T."/>
            <person name="Birren B.W."/>
            <person name="Henn M.R."/>
            <person name="Taylor J.W."/>
            <person name="Rounsley S.D."/>
        </authorList>
    </citation>
    <scope>NUCLEOTIDE SEQUENCE [LARGE SCALE GENOMIC DNA]</scope>
    <source>
        <strain evidence="3">RMSCC 3703</strain>
    </source>
</reference>
<dbReference type="Proteomes" id="UP000054559">
    <property type="component" value="Unassembled WGS sequence"/>
</dbReference>
<organism evidence="2 3">
    <name type="scientific">Coccidioides immitis RMSCC 3703</name>
    <dbReference type="NCBI Taxonomy" id="454286"/>
    <lineage>
        <taxon>Eukaryota</taxon>
        <taxon>Fungi</taxon>
        <taxon>Dikarya</taxon>
        <taxon>Ascomycota</taxon>
        <taxon>Pezizomycotina</taxon>
        <taxon>Eurotiomycetes</taxon>
        <taxon>Eurotiomycetidae</taxon>
        <taxon>Onygenales</taxon>
        <taxon>Onygenaceae</taxon>
        <taxon>Coccidioides</taxon>
    </lineage>
</organism>
<feature type="region of interest" description="Disordered" evidence="1">
    <location>
        <begin position="1"/>
        <end position="85"/>
    </location>
</feature>
<evidence type="ECO:0000313" key="3">
    <source>
        <dbReference type="Proteomes" id="UP000054559"/>
    </source>
</evidence>
<gene>
    <name evidence="2" type="ORF">CISG_02258</name>
</gene>
<feature type="compositionally biased region" description="Acidic residues" evidence="1">
    <location>
        <begin position="34"/>
        <end position="48"/>
    </location>
</feature>
<accession>A0A0J8U1R2</accession>